<evidence type="ECO:0000313" key="7">
    <source>
        <dbReference type="RefSeq" id="XP_022257611.1"/>
    </source>
</evidence>
<keyword evidence="4 5" id="KW-0472">Membrane</keyword>
<feature type="transmembrane region" description="Helical" evidence="5">
    <location>
        <begin position="59"/>
        <end position="80"/>
    </location>
</feature>
<protein>
    <submittedName>
        <fullName evidence="7">Transmembrane protein 79-like</fullName>
    </submittedName>
</protein>
<organism evidence="6 7">
    <name type="scientific">Limulus polyphemus</name>
    <name type="common">Atlantic horseshoe crab</name>
    <dbReference type="NCBI Taxonomy" id="6850"/>
    <lineage>
        <taxon>Eukaryota</taxon>
        <taxon>Metazoa</taxon>
        <taxon>Ecdysozoa</taxon>
        <taxon>Arthropoda</taxon>
        <taxon>Chelicerata</taxon>
        <taxon>Merostomata</taxon>
        <taxon>Xiphosura</taxon>
        <taxon>Limulidae</taxon>
        <taxon>Limulus</taxon>
    </lineage>
</organism>
<evidence type="ECO:0000256" key="5">
    <source>
        <dbReference type="SAM" id="Phobius"/>
    </source>
</evidence>
<evidence type="ECO:0000313" key="6">
    <source>
        <dbReference type="Proteomes" id="UP000694941"/>
    </source>
</evidence>
<dbReference type="Proteomes" id="UP000694941">
    <property type="component" value="Unplaced"/>
</dbReference>
<dbReference type="Gene3D" id="1.20.120.550">
    <property type="entry name" value="Membrane associated eicosanoid/glutathione metabolism-like domain"/>
    <property type="match status" value="1"/>
</dbReference>
<dbReference type="PANTHER" id="PTHR31004:SF1">
    <property type="entry name" value="TRANSMEMBRANE PROTEIN 79"/>
    <property type="match status" value="1"/>
</dbReference>
<name>A0ABM1TP05_LIMPO</name>
<sequence length="200" mass="22891">MAKQVKKVEVAPSNNELRMRVILWISVAVGFIFLVSYTYINYMEVQLPHLHLLSDRVLFTLRCQLFELLTVVVCVSVVALQRFSTSAINPLAGHERVVQVTKNCLQNTMEQFLLSSFSQLVLCTYINEEQMKVIPLLVFFFVVGRITFFFGYLLSPMYRSFGFACTFIPTVITIIYCVYCVVTSGIGIYLGSNSYNLRMK</sequence>
<keyword evidence="3 5" id="KW-1133">Transmembrane helix</keyword>
<dbReference type="SUPFAM" id="SSF161084">
    <property type="entry name" value="MAPEG domain-like"/>
    <property type="match status" value="1"/>
</dbReference>
<dbReference type="RefSeq" id="XP_022257611.1">
    <property type="nucleotide sequence ID" value="XM_022401903.1"/>
</dbReference>
<reference evidence="7" key="1">
    <citation type="submission" date="2025-08" db="UniProtKB">
        <authorList>
            <consortium name="RefSeq"/>
        </authorList>
    </citation>
    <scope>IDENTIFICATION</scope>
    <source>
        <tissue evidence="7">Muscle</tissue>
    </source>
</reference>
<feature type="transmembrane region" description="Helical" evidence="5">
    <location>
        <begin position="21"/>
        <end position="39"/>
    </location>
</feature>
<dbReference type="InterPro" id="IPR001129">
    <property type="entry name" value="Membr-assoc_MAPEG"/>
</dbReference>
<dbReference type="InterPro" id="IPR023352">
    <property type="entry name" value="MAPEG-like_dom_sf"/>
</dbReference>
<gene>
    <name evidence="7" type="primary">LOC111089428</name>
</gene>
<feature type="transmembrane region" description="Helical" evidence="5">
    <location>
        <begin position="161"/>
        <end position="190"/>
    </location>
</feature>
<dbReference type="Pfam" id="PF01124">
    <property type="entry name" value="MAPEG"/>
    <property type="match status" value="1"/>
</dbReference>
<keyword evidence="2 5" id="KW-0812">Transmembrane</keyword>
<evidence type="ECO:0000256" key="4">
    <source>
        <dbReference type="ARBA" id="ARBA00023136"/>
    </source>
</evidence>
<evidence type="ECO:0000256" key="1">
    <source>
        <dbReference type="ARBA" id="ARBA00004370"/>
    </source>
</evidence>
<accession>A0ABM1TP05</accession>
<dbReference type="PANTHER" id="PTHR31004">
    <property type="entry name" value="TRANSMEMBRANE PROTEIN 79"/>
    <property type="match status" value="1"/>
</dbReference>
<proteinExistence type="predicted"/>
<evidence type="ECO:0000256" key="3">
    <source>
        <dbReference type="ARBA" id="ARBA00022989"/>
    </source>
</evidence>
<evidence type="ECO:0000256" key="2">
    <source>
        <dbReference type="ARBA" id="ARBA00022692"/>
    </source>
</evidence>
<dbReference type="GeneID" id="111089428"/>
<keyword evidence="6" id="KW-1185">Reference proteome</keyword>
<comment type="subcellular location">
    <subcellularLocation>
        <location evidence="1">Membrane</location>
    </subcellularLocation>
</comment>
<feature type="transmembrane region" description="Helical" evidence="5">
    <location>
        <begin position="133"/>
        <end position="155"/>
    </location>
</feature>